<dbReference type="SMART" id="SM00260">
    <property type="entry name" value="CheW"/>
    <property type="match status" value="1"/>
</dbReference>
<dbReference type="InterPro" id="IPR039315">
    <property type="entry name" value="CheW"/>
</dbReference>
<dbReference type="AlphaFoldDB" id="A0A2D2CZE6"/>
<accession>A0A2D2CZE6</accession>
<evidence type="ECO:0000259" key="1">
    <source>
        <dbReference type="PROSITE" id="PS50851"/>
    </source>
</evidence>
<organism evidence="2 3">
    <name type="scientific">Methylosinus trichosporium (strain ATCC 35070 / NCIMB 11131 / UNIQEM 75 / OB3b)</name>
    <dbReference type="NCBI Taxonomy" id="595536"/>
    <lineage>
        <taxon>Bacteria</taxon>
        <taxon>Pseudomonadati</taxon>
        <taxon>Pseudomonadota</taxon>
        <taxon>Alphaproteobacteria</taxon>
        <taxon>Hyphomicrobiales</taxon>
        <taxon>Methylocystaceae</taxon>
        <taxon>Methylosinus</taxon>
    </lineage>
</organism>
<dbReference type="InterPro" id="IPR036061">
    <property type="entry name" value="CheW-like_dom_sf"/>
</dbReference>
<keyword evidence="3" id="KW-1185">Reference proteome</keyword>
<reference evidence="3" key="1">
    <citation type="submission" date="2017-10" db="EMBL/GenBank/DDBJ databases">
        <title>Completed PacBio SMRT sequence of Methylosinus trichosporium OB3b reveals presence of a third large plasmid.</title>
        <authorList>
            <person name="Charles T.C."/>
            <person name="Lynch M.D.J."/>
            <person name="Heil J.R."/>
            <person name="Cheng J."/>
        </authorList>
    </citation>
    <scope>NUCLEOTIDE SEQUENCE [LARGE SCALE GENOMIC DNA]</scope>
    <source>
        <strain evidence="3">OB3b</strain>
    </source>
</reference>
<dbReference type="KEGG" id="mtw:CQW49_09765"/>
<dbReference type="Gene3D" id="2.40.50.180">
    <property type="entry name" value="CheA-289, Domain 4"/>
    <property type="match status" value="1"/>
</dbReference>
<sequence>MAQETIDESRQCLMLGVGGEIFAIDAERVREILDPAPVTDVPGARDFVRGLINVRGKVVPMADLRPRFGMEVAEATADTRFVVIEVDLDGEPTVVGIVADKVYEVAELPLSSLGAAPRIGMRWRPELVKFIGRWQDDFIVVPDIERIFN</sequence>
<dbReference type="RefSeq" id="WP_003610578.1">
    <property type="nucleotide sequence ID" value="NZ_ADVE02000001.1"/>
</dbReference>
<dbReference type="Gene3D" id="2.30.30.40">
    <property type="entry name" value="SH3 Domains"/>
    <property type="match status" value="1"/>
</dbReference>
<name>A0A2D2CZE6_METT3</name>
<dbReference type="InterPro" id="IPR002545">
    <property type="entry name" value="CheW-lke_dom"/>
</dbReference>
<dbReference type="STRING" id="595536.GCA_000178815_03205"/>
<dbReference type="Pfam" id="PF01584">
    <property type="entry name" value="CheW"/>
    <property type="match status" value="1"/>
</dbReference>
<proteinExistence type="predicted"/>
<dbReference type="Proteomes" id="UP000230709">
    <property type="component" value="Chromosome"/>
</dbReference>
<dbReference type="GO" id="GO:0006935">
    <property type="term" value="P:chemotaxis"/>
    <property type="evidence" value="ECO:0007669"/>
    <property type="project" value="InterPro"/>
</dbReference>
<dbReference type="PANTHER" id="PTHR22617">
    <property type="entry name" value="CHEMOTAXIS SENSOR HISTIDINE KINASE-RELATED"/>
    <property type="match status" value="1"/>
</dbReference>
<evidence type="ECO:0000313" key="2">
    <source>
        <dbReference type="EMBL" id="ATQ68138.1"/>
    </source>
</evidence>
<dbReference type="EMBL" id="CP023737">
    <property type="protein sequence ID" value="ATQ68138.1"/>
    <property type="molecule type" value="Genomic_DNA"/>
</dbReference>
<dbReference type="GO" id="GO:0005829">
    <property type="term" value="C:cytosol"/>
    <property type="evidence" value="ECO:0007669"/>
    <property type="project" value="TreeGrafter"/>
</dbReference>
<dbReference type="PROSITE" id="PS50851">
    <property type="entry name" value="CHEW"/>
    <property type="match status" value="1"/>
</dbReference>
<protein>
    <submittedName>
        <fullName evidence="2">Chemotaxis protein CheW</fullName>
    </submittedName>
</protein>
<dbReference type="PANTHER" id="PTHR22617:SF23">
    <property type="entry name" value="CHEMOTAXIS PROTEIN CHEW"/>
    <property type="match status" value="1"/>
</dbReference>
<dbReference type="GO" id="GO:0007165">
    <property type="term" value="P:signal transduction"/>
    <property type="evidence" value="ECO:0007669"/>
    <property type="project" value="InterPro"/>
</dbReference>
<gene>
    <name evidence="2" type="ORF">CQW49_09765</name>
</gene>
<feature type="domain" description="CheW-like" evidence="1">
    <location>
        <begin position="9"/>
        <end position="149"/>
    </location>
</feature>
<dbReference type="SUPFAM" id="SSF50341">
    <property type="entry name" value="CheW-like"/>
    <property type="match status" value="1"/>
</dbReference>
<evidence type="ECO:0000313" key="3">
    <source>
        <dbReference type="Proteomes" id="UP000230709"/>
    </source>
</evidence>